<dbReference type="SUPFAM" id="SSF51735">
    <property type="entry name" value="NAD(P)-binding Rossmann-fold domains"/>
    <property type="match status" value="1"/>
</dbReference>
<dbReference type="FunFam" id="3.40.50.720:FF:000084">
    <property type="entry name" value="Short-chain dehydrogenase reductase"/>
    <property type="match status" value="1"/>
</dbReference>
<dbReference type="PRINTS" id="PR00081">
    <property type="entry name" value="GDHRDH"/>
</dbReference>
<feature type="domain" description="Ketoreductase" evidence="3">
    <location>
        <begin position="7"/>
        <end position="187"/>
    </location>
</feature>
<dbReference type="GO" id="GO:0016616">
    <property type="term" value="F:oxidoreductase activity, acting on the CH-OH group of donors, NAD or NADP as acceptor"/>
    <property type="evidence" value="ECO:0007669"/>
    <property type="project" value="TreeGrafter"/>
</dbReference>
<dbReference type="NCBIfam" id="NF005559">
    <property type="entry name" value="PRK07231.1"/>
    <property type="match status" value="1"/>
</dbReference>
<protein>
    <submittedName>
        <fullName evidence="4">NAD(P)-dependent dehydrogenase, short-chain alcohol dehydrogenase family</fullName>
    </submittedName>
</protein>
<reference evidence="5" key="1">
    <citation type="submission" date="2016-10" db="EMBL/GenBank/DDBJ databases">
        <authorList>
            <person name="Varghese N."/>
            <person name="Submissions S."/>
        </authorList>
    </citation>
    <scope>NUCLEOTIDE SEQUENCE [LARGE SCALE GENOMIC DNA]</scope>
    <source>
        <strain evidence="5">B4,CECT 8067,JCM 17497</strain>
    </source>
</reference>
<evidence type="ECO:0000313" key="4">
    <source>
        <dbReference type="EMBL" id="SDK57052.1"/>
    </source>
</evidence>
<keyword evidence="5" id="KW-1185">Reference proteome</keyword>
<dbReference type="RefSeq" id="WP_090309593.1">
    <property type="nucleotide sequence ID" value="NZ_FNFE01000005.1"/>
</dbReference>
<dbReference type="InterPro" id="IPR036291">
    <property type="entry name" value="NAD(P)-bd_dom_sf"/>
</dbReference>
<dbReference type="STRING" id="1095776.SAMN04515672_3368"/>
<dbReference type="OrthoDB" id="7442at2157"/>
<dbReference type="PANTHER" id="PTHR42760">
    <property type="entry name" value="SHORT-CHAIN DEHYDROGENASES/REDUCTASES FAMILY MEMBER"/>
    <property type="match status" value="1"/>
</dbReference>
<organism evidence="4 5">
    <name type="scientific">Natronorubrum texcoconense</name>
    <dbReference type="NCBI Taxonomy" id="1095776"/>
    <lineage>
        <taxon>Archaea</taxon>
        <taxon>Methanobacteriati</taxon>
        <taxon>Methanobacteriota</taxon>
        <taxon>Stenosarchaea group</taxon>
        <taxon>Halobacteria</taxon>
        <taxon>Halobacteriales</taxon>
        <taxon>Natrialbaceae</taxon>
        <taxon>Natronorubrum</taxon>
    </lineage>
</organism>
<evidence type="ECO:0000313" key="5">
    <source>
        <dbReference type="Proteomes" id="UP000198882"/>
    </source>
</evidence>
<keyword evidence="2" id="KW-0560">Oxidoreductase</keyword>
<dbReference type="EMBL" id="FNFE01000005">
    <property type="protein sequence ID" value="SDK57052.1"/>
    <property type="molecule type" value="Genomic_DNA"/>
</dbReference>
<dbReference type="Proteomes" id="UP000198882">
    <property type="component" value="Unassembled WGS sequence"/>
</dbReference>
<dbReference type="PANTHER" id="PTHR42760:SF133">
    <property type="entry name" value="3-OXOACYL-[ACYL-CARRIER-PROTEIN] REDUCTASE"/>
    <property type="match status" value="1"/>
</dbReference>
<evidence type="ECO:0000259" key="3">
    <source>
        <dbReference type="SMART" id="SM00822"/>
    </source>
</evidence>
<sequence>MAELDGKTAVITGSSTGLGRAIAERYAAEGATVVTNSQSKARAAEVAEAIREAGGDAIGVEADVTEKSDVAGLVNAAVDEYGALDIMVNNAGTTVEKPLLEQSPEDWRRVLDVNLTGVFFGCQVAGERLINQGGGGQIINMSSIYGAGGVQGRAPYNASKAGIENLTRNAAVEFADHGIHVNALAPGYIKTRLAEAPLGESAGDDLEWPYVDYAEEQIENRTPLGRFGTHEEVTNCAVFLAAGGHYTTGEVLTLDGGWTSFGWGSKSR</sequence>
<comment type="similarity">
    <text evidence="1">Belongs to the short-chain dehydrogenases/reductases (SDR) family.</text>
</comment>
<dbReference type="Gene3D" id="3.40.50.720">
    <property type="entry name" value="NAD(P)-binding Rossmann-like Domain"/>
    <property type="match status" value="1"/>
</dbReference>
<dbReference type="AlphaFoldDB" id="A0A1G9CZJ2"/>
<dbReference type="Pfam" id="PF13561">
    <property type="entry name" value="adh_short_C2"/>
    <property type="match status" value="1"/>
</dbReference>
<name>A0A1G9CZJ2_9EURY</name>
<evidence type="ECO:0000256" key="2">
    <source>
        <dbReference type="ARBA" id="ARBA00023002"/>
    </source>
</evidence>
<dbReference type="InterPro" id="IPR020904">
    <property type="entry name" value="Sc_DH/Rdtase_CS"/>
</dbReference>
<dbReference type="PROSITE" id="PS00061">
    <property type="entry name" value="ADH_SHORT"/>
    <property type="match status" value="1"/>
</dbReference>
<accession>A0A1G9CZJ2</accession>
<evidence type="ECO:0000256" key="1">
    <source>
        <dbReference type="ARBA" id="ARBA00006484"/>
    </source>
</evidence>
<proteinExistence type="inferred from homology"/>
<dbReference type="InterPro" id="IPR057326">
    <property type="entry name" value="KR_dom"/>
</dbReference>
<dbReference type="PRINTS" id="PR00080">
    <property type="entry name" value="SDRFAMILY"/>
</dbReference>
<dbReference type="SMART" id="SM00822">
    <property type="entry name" value="PKS_KR"/>
    <property type="match status" value="1"/>
</dbReference>
<dbReference type="InterPro" id="IPR002347">
    <property type="entry name" value="SDR_fam"/>
</dbReference>
<gene>
    <name evidence="4" type="ORF">SAMN04515672_3368</name>
</gene>